<evidence type="ECO:0000256" key="1">
    <source>
        <dbReference type="ARBA" id="ARBA00009156"/>
    </source>
</evidence>
<dbReference type="CDD" id="cd07783">
    <property type="entry name" value="ASKHA_NBD_FGGY_SePSK_AtXK1-like"/>
    <property type="match status" value="1"/>
</dbReference>
<dbReference type="Proteomes" id="UP000554520">
    <property type="component" value="Unassembled WGS sequence"/>
</dbReference>
<dbReference type="InterPro" id="IPR018485">
    <property type="entry name" value="FGGY_C"/>
</dbReference>
<gene>
    <name evidence="6" type="ORF">FHS21_004609</name>
</gene>
<comment type="similarity">
    <text evidence="1">Belongs to the FGGY kinase family.</text>
</comment>
<dbReference type="InterPro" id="IPR018484">
    <property type="entry name" value="FGGY_N"/>
</dbReference>
<name>A0A839UAR1_9HYPH</name>
<accession>A0A839UAR1</accession>
<keyword evidence="3 6" id="KW-0418">Kinase</keyword>
<dbReference type="EMBL" id="JACHXN010000017">
    <property type="protein sequence ID" value="MBB3148166.1"/>
    <property type="molecule type" value="Genomic_DNA"/>
</dbReference>
<dbReference type="GO" id="GO:0005997">
    <property type="term" value="P:xylulose metabolic process"/>
    <property type="evidence" value="ECO:0007669"/>
    <property type="project" value="TreeGrafter"/>
</dbReference>
<keyword evidence="2" id="KW-0808">Transferase</keyword>
<dbReference type="Pfam" id="PF00370">
    <property type="entry name" value="FGGY_N"/>
    <property type="match status" value="1"/>
</dbReference>
<proteinExistence type="inferred from homology"/>
<comment type="caution">
    <text evidence="6">The sequence shown here is derived from an EMBL/GenBank/DDBJ whole genome shotgun (WGS) entry which is preliminary data.</text>
</comment>
<sequence>MNQNRAIAVGVDLGTSGVRVAALGELGNIVGMALSSYGSAEERRKPEAWWRHVRQSLKQLATEVRLDGVRGIAVDGTSGSLLALDAAGKALGEASLYNDTCNDTAILAAIDAHAPPDSAARGHTSPLARAFSLQKLGGIAQVVHQADWIAAQIAGDGLVISDENNALKTGFDLNTRCWPDWMERIGFDRSLLPTVCPAGSPLRTVSPRARTVDFPKDAMLFAGTTDGCASFLATGAKHHGEAVTALGSTLVIKIASHRPINAPEYGIYSHRVRDMWLAGGASNTGGAVIRNFFADDRLRELSAGMSPDQPTGLDYYPLIEPGERFPVNDPVMAPRLTPRPNDDVKFFQAILEGIATVEKQGYDRLHELGGPAAISVRTVGGGAKNKAWTQIRHNKMDVPFVDSLSAEAAVGTARLVLMGLQTA</sequence>
<organism evidence="6 7">
    <name type="scientific">Phyllobacterium trifolii</name>
    <dbReference type="NCBI Taxonomy" id="300193"/>
    <lineage>
        <taxon>Bacteria</taxon>
        <taxon>Pseudomonadati</taxon>
        <taxon>Pseudomonadota</taxon>
        <taxon>Alphaproteobacteria</taxon>
        <taxon>Hyphomicrobiales</taxon>
        <taxon>Phyllobacteriaceae</taxon>
        <taxon>Phyllobacterium</taxon>
    </lineage>
</organism>
<evidence type="ECO:0000259" key="5">
    <source>
        <dbReference type="Pfam" id="PF02782"/>
    </source>
</evidence>
<dbReference type="PANTHER" id="PTHR10196">
    <property type="entry name" value="SUGAR KINASE"/>
    <property type="match status" value="1"/>
</dbReference>
<dbReference type="InterPro" id="IPR043129">
    <property type="entry name" value="ATPase_NBD"/>
</dbReference>
<dbReference type="GO" id="GO:0005829">
    <property type="term" value="C:cytosol"/>
    <property type="evidence" value="ECO:0007669"/>
    <property type="project" value="TreeGrafter"/>
</dbReference>
<dbReference type="GO" id="GO:0004856">
    <property type="term" value="F:D-xylulokinase activity"/>
    <property type="evidence" value="ECO:0007669"/>
    <property type="project" value="TreeGrafter"/>
</dbReference>
<evidence type="ECO:0000313" key="7">
    <source>
        <dbReference type="Proteomes" id="UP000554520"/>
    </source>
</evidence>
<evidence type="ECO:0000313" key="6">
    <source>
        <dbReference type="EMBL" id="MBB3148166.1"/>
    </source>
</evidence>
<dbReference type="Gene3D" id="3.30.420.40">
    <property type="match status" value="2"/>
</dbReference>
<protein>
    <submittedName>
        <fullName evidence="6">Sugar (Pentulose or hexulose) kinase</fullName>
    </submittedName>
</protein>
<dbReference type="RefSeq" id="WP_112551829.1">
    <property type="nucleotide sequence ID" value="NZ_JACHXN010000017.1"/>
</dbReference>
<evidence type="ECO:0000256" key="2">
    <source>
        <dbReference type="ARBA" id="ARBA00022679"/>
    </source>
</evidence>
<evidence type="ECO:0000256" key="3">
    <source>
        <dbReference type="ARBA" id="ARBA00022777"/>
    </source>
</evidence>
<dbReference type="SUPFAM" id="SSF53067">
    <property type="entry name" value="Actin-like ATPase domain"/>
    <property type="match status" value="2"/>
</dbReference>
<feature type="domain" description="Carbohydrate kinase FGGY N-terminal" evidence="4">
    <location>
        <begin position="8"/>
        <end position="209"/>
    </location>
</feature>
<dbReference type="Pfam" id="PF02782">
    <property type="entry name" value="FGGY_C"/>
    <property type="match status" value="1"/>
</dbReference>
<feature type="domain" description="Carbohydrate kinase FGGY C-terminal" evidence="5">
    <location>
        <begin position="256"/>
        <end position="417"/>
    </location>
</feature>
<dbReference type="PANTHER" id="PTHR10196:SF80">
    <property type="entry name" value="D-RIBULOSE KINASE"/>
    <property type="match status" value="1"/>
</dbReference>
<evidence type="ECO:0000259" key="4">
    <source>
        <dbReference type="Pfam" id="PF00370"/>
    </source>
</evidence>
<reference evidence="6 7" key="1">
    <citation type="submission" date="2020-08" db="EMBL/GenBank/DDBJ databases">
        <title>Genomic Encyclopedia of Type Strains, Phase III (KMG-III): the genomes of soil and plant-associated and newly described type strains.</title>
        <authorList>
            <person name="Whitman W."/>
        </authorList>
    </citation>
    <scope>NUCLEOTIDE SEQUENCE [LARGE SCALE GENOMIC DNA]</scope>
    <source>
        <strain evidence="6 7">CECT 7015</strain>
    </source>
</reference>
<keyword evidence="7" id="KW-1185">Reference proteome</keyword>
<dbReference type="AlphaFoldDB" id="A0A839UAR1"/>
<dbReference type="GO" id="GO:0019150">
    <property type="term" value="F:D-ribulokinase activity"/>
    <property type="evidence" value="ECO:0007669"/>
    <property type="project" value="TreeGrafter"/>
</dbReference>